<keyword evidence="2 4" id="KW-0813">Transport</keyword>
<reference evidence="6 7" key="1">
    <citation type="submission" date="2015-09" db="EMBL/GenBank/DDBJ databases">
        <title>Draft genome sequence of a Caloramator mitchellensis, a moderate thermophile from the Great Artesian Basin of Australia.</title>
        <authorList>
            <person name="Patel B.K."/>
        </authorList>
    </citation>
    <scope>NUCLEOTIDE SEQUENCE [LARGE SCALE GENOMIC DNA]</scope>
    <source>
        <strain evidence="6 7">VF08</strain>
    </source>
</reference>
<comment type="similarity">
    <text evidence="1 4">Belongs to the V-ATPase D subunit family.</text>
</comment>
<evidence type="ECO:0000256" key="1">
    <source>
        <dbReference type="ARBA" id="ARBA00005850"/>
    </source>
</evidence>
<dbReference type="PANTHER" id="PTHR11671">
    <property type="entry name" value="V-TYPE ATP SYNTHASE SUBUNIT D"/>
    <property type="match status" value="1"/>
</dbReference>
<keyword evidence="7" id="KW-1185">Reference proteome</keyword>
<dbReference type="GO" id="GO:0042777">
    <property type="term" value="P:proton motive force-driven plasma membrane ATP synthesis"/>
    <property type="evidence" value="ECO:0007669"/>
    <property type="project" value="UniProtKB-UniRule"/>
</dbReference>
<dbReference type="GO" id="GO:0046961">
    <property type="term" value="F:proton-transporting ATPase activity, rotational mechanism"/>
    <property type="evidence" value="ECO:0007669"/>
    <property type="project" value="InterPro"/>
</dbReference>
<dbReference type="AlphaFoldDB" id="A0A0R3JR48"/>
<dbReference type="STRING" id="908809.ABG79_02321"/>
<dbReference type="GO" id="GO:0046933">
    <property type="term" value="F:proton-transporting ATP synthase activity, rotational mechanism"/>
    <property type="evidence" value="ECO:0007669"/>
    <property type="project" value="UniProtKB-UniRule"/>
</dbReference>
<evidence type="ECO:0000256" key="2">
    <source>
        <dbReference type="ARBA" id="ARBA00022448"/>
    </source>
</evidence>
<sequence length="215" mass="24965">MENNIAPTKSNLMNAKSILDFSKKGFELLDQKRNVLIREIMSLVDRANEIQSKINTTFSEAYEALQMANITMGIQAVEDIASTVPEVEEFEILFKSVMGVEVPIVRFKGEDEKPSYSLYQTNSSMDVAFSKFQEVKRLIFELAELENSVYRLANEIKKTQRRANALENIQIPKYESIVKFIQEALEEKDREDFFRLKVVKKKRVKKKNIKSQQPR</sequence>
<dbReference type="InterPro" id="IPR002699">
    <property type="entry name" value="V_ATPase_D"/>
</dbReference>
<dbReference type="RefSeq" id="WP_057979601.1">
    <property type="nucleotide sequence ID" value="NZ_LKHP01000021.1"/>
</dbReference>
<organism evidence="6 7">
    <name type="scientific">Caloramator mitchellensis</name>
    <dbReference type="NCBI Taxonomy" id="908809"/>
    <lineage>
        <taxon>Bacteria</taxon>
        <taxon>Bacillati</taxon>
        <taxon>Bacillota</taxon>
        <taxon>Clostridia</taxon>
        <taxon>Eubacteriales</taxon>
        <taxon>Clostridiaceae</taxon>
        <taxon>Caloramator</taxon>
    </lineage>
</organism>
<dbReference type="NCBIfam" id="TIGR00309">
    <property type="entry name" value="V_ATPase_subD"/>
    <property type="match status" value="1"/>
</dbReference>
<dbReference type="OrthoDB" id="9781718at2"/>
<keyword evidence="5" id="KW-0175">Coiled coil</keyword>
<keyword evidence="4" id="KW-0375">Hydrogen ion transport</keyword>
<gene>
    <name evidence="6" type="primary">atpD_2</name>
    <name evidence="4" type="synonym">atpD</name>
    <name evidence="6" type="ORF">ABG79_02321</name>
</gene>
<accession>A0A0R3JR48</accession>
<keyword evidence="4" id="KW-0066">ATP synthesis</keyword>
<evidence type="ECO:0000313" key="7">
    <source>
        <dbReference type="Proteomes" id="UP000052015"/>
    </source>
</evidence>
<dbReference type="Pfam" id="PF01813">
    <property type="entry name" value="ATP-synt_D"/>
    <property type="match status" value="1"/>
</dbReference>
<proteinExistence type="inferred from homology"/>
<dbReference type="PATRIC" id="fig|908809.3.peg.2310"/>
<name>A0A0R3JR48_CALMK</name>
<keyword evidence="3 4" id="KW-0406">Ion transport</keyword>
<evidence type="ECO:0000256" key="3">
    <source>
        <dbReference type="ARBA" id="ARBA00023065"/>
    </source>
</evidence>
<comment type="function">
    <text evidence="4">Produces ATP from ADP in the presence of a proton gradient across the membrane.</text>
</comment>
<dbReference type="Gene3D" id="1.10.287.3240">
    <property type="match status" value="1"/>
</dbReference>
<dbReference type="Proteomes" id="UP000052015">
    <property type="component" value="Unassembled WGS sequence"/>
</dbReference>
<evidence type="ECO:0000313" key="6">
    <source>
        <dbReference type="EMBL" id="KRQ85896.1"/>
    </source>
</evidence>
<dbReference type="HAMAP" id="MF_00271">
    <property type="entry name" value="ATP_synth_D_arch"/>
    <property type="match status" value="1"/>
</dbReference>
<feature type="coiled-coil region" evidence="5">
    <location>
        <begin position="142"/>
        <end position="169"/>
    </location>
</feature>
<dbReference type="GO" id="GO:0005524">
    <property type="term" value="F:ATP binding"/>
    <property type="evidence" value="ECO:0007669"/>
    <property type="project" value="UniProtKB-UniRule"/>
</dbReference>
<protein>
    <recommendedName>
        <fullName evidence="4">V-type ATP synthase subunit D</fullName>
    </recommendedName>
    <alternativeName>
        <fullName evidence="4">V-ATPase subunit D</fullName>
    </alternativeName>
</protein>
<evidence type="ECO:0000256" key="4">
    <source>
        <dbReference type="HAMAP-Rule" id="MF_00271"/>
    </source>
</evidence>
<dbReference type="EMBL" id="LKHP01000021">
    <property type="protein sequence ID" value="KRQ85896.1"/>
    <property type="molecule type" value="Genomic_DNA"/>
</dbReference>
<comment type="caution">
    <text evidence="6">The sequence shown here is derived from an EMBL/GenBank/DDBJ whole genome shotgun (WGS) entry which is preliminary data.</text>
</comment>
<evidence type="ECO:0000256" key="5">
    <source>
        <dbReference type="SAM" id="Coils"/>
    </source>
</evidence>